<dbReference type="InterPro" id="IPR047348">
    <property type="entry name" value="XRCC3-like_C"/>
</dbReference>
<dbReference type="GO" id="GO:0000400">
    <property type="term" value="F:four-way junction DNA binding"/>
    <property type="evidence" value="ECO:0007669"/>
    <property type="project" value="TreeGrafter"/>
</dbReference>
<feature type="domain" description="RecA family profile 1" evidence="10">
    <location>
        <begin position="80"/>
        <end position="260"/>
    </location>
</feature>
<evidence type="ECO:0000313" key="11">
    <source>
        <dbReference type="Proteomes" id="UP000515135"/>
    </source>
</evidence>
<evidence type="ECO:0000256" key="1">
    <source>
        <dbReference type="ARBA" id="ARBA00004123"/>
    </source>
</evidence>
<evidence type="ECO:0000256" key="2">
    <source>
        <dbReference type="ARBA" id="ARBA00007095"/>
    </source>
</evidence>
<evidence type="ECO:0000313" key="12">
    <source>
        <dbReference type="RefSeq" id="XP_019624689.1"/>
    </source>
</evidence>
<dbReference type="GO" id="GO:0090656">
    <property type="term" value="P:t-circle formation"/>
    <property type="evidence" value="ECO:0007669"/>
    <property type="project" value="TreeGrafter"/>
</dbReference>
<dbReference type="PROSITE" id="PS50162">
    <property type="entry name" value="RECA_2"/>
    <property type="match status" value="1"/>
</dbReference>
<evidence type="ECO:0000259" key="10">
    <source>
        <dbReference type="PROSITE" id="PS50162"/>
    </source>
</evidence>
<accession>A0A6P4YSL1</accession>
<dbReference type="InterPro" id="IPR013632">
    <property type="entry name" value="Rad51_C"/>
</dbReference>
<evidence type="ECO:0000256" key="4">
    <source>
        <dbReference type="ARBA" id="ARBA00022763"/>
    </source>
</evidence>
<dbReference type="SUPFAM" id="SSF52540">
    <property type="entry name" value="P-loop containing nucleoside triphosphate hydrolases"/>
    <property type="match status" value="1"/>
</dbReference>
<dbReference type="InterPro" id="IPR058766">
    <property type="entry name" value="HHH_XRCC3_RAD51B"/>
</dbReference>
<dbReference type="Proteomes" id="UP000515135">
    <property type="component" value="Unplaced"/>
</dbReference>
<dbReference type="PIRSF" id="PIRSF005856">
    <property type="entry name" value="Rad51"/>
    <property type="match status" value="1"/>
</dbReference>
<proteinExistence type="inferred from homology"/>
<dbReference type="GO" id="GO:0071140">
    <property type="term" value="P:resolution of mitotic recombination intermediates"/>
    <property type="evidence" value="ECO:0007669"/>
    <property type="project" value="TreeGrafter"/>
</dbReference>
<evidence type="ECO:0000256" key="7">
    <source>
        <dbReference type="ARBA" id="ARBA00023172"/>
    </source>
</evidence>
<dbReference type="KEGG" id="bbel:109470261"/>
<evidence type="ECO:0000256" key="5">
    <source>
        <dbReference type="ARBA" id="ARBA00022840"/>
    </source>
</evidence>
<keyword evidence="5" id="KW-0067">ATP-binding</keyword>
<dbReference type="AlphaFoldDB" id="A0A6P4YSL1"/>
<dbReference type="PANTHER" id="PTHR46487">
    <property type="entry name" value="DNA REPAIR PROTEIN XRCC3"/>
    <property type="match status" value="1"/>
</dbReference>
<reference evidence="12" key="1">
    <citation type="submission" date="2025-08" db="UniProtKB">
        <authorList>
            <consortium name="RefSeq"/>
        </authorList>
    </citation>
    <scope>IDENTIFICATION</scope>
    <source>
        <tissue evidence="12">Gonad</tissue>
    </source>
</reference>
<evidence type="ECO:0000256" key="3">
    <source>
        <dbReference type="ARBA" id="ARBA00022741"/>
    </source>
</evidence>
<gene>
    <name evidence="12" type="primary">LOC109470261</name>
</gene>
<dbReference type="Gene3D" id="3.40.50.300">
    <property type="entry name" value="P-loop containing nucleotide triphosphate hydrolases"/>
    <property type="match status" value="1"/>
</dbReference>
<comment type="subcellular location">
    <subcellularLocation>
        <location evidence="1">Nucleus</location>
    </subcellularLocation>
</comment>
<keyword evidence="8" id="KW-0234">DNA repair</keyword>
<keyword evidence="4" id="KW-0227">DNA damage</keyword>
<evidence type="ECO:0000256" key="8">
    <source>
        <dbReference type="ARBA" id="ARBA00023204"/>
    </source>
</evidence>
<dbReference type="InterPro" id="IPR027417">
    <property type="entry name" value="P-loop_NTPase"/>
</dbReference>
<dbReference type="GO" id="GO:0005524">
    <property type="term" value="F:ATP binding"/>
    <property type="evidence" value="ECO:0007669"/>
    <property type="project" value="UniProtKB-KW"/>
</dbReference>
<keyword evidence="9" id="KW-0539">Nucleus</keyword>
<dbReference type="GeneID" id="109470261"/>
<dbReference type="Pfam" id="PF26169">
    <property type="entry name" value="HHH_XRCC3_RpoA"/>
    <property type="match status" value="1"/>
</dbReference>
<dbReference type="InterPro" id="IPR020588">
    <property type="entry name" value="RecA_ATP-bd"/>
</dbReference>
<dbReference type="PANTHER" id="PTHR46487:SF1">
    <property type="entry name" value="DNA REPAIR PROTEIN XRCC3"/>
    <property type="match status" value="1"/>
</dbReference>
<keyword evidence="11" id="KW-1185">Reference proteome</keyword>
<protein>
    <submittedName>
        <fullName evidence="12">DNA repair protein XRCC3-like isoform X1</fullName>
    </submittedName>
</protein>
<name>A0A6P4YSL1_BRABE</name>
<evidence type="ECO:0000256" key="6">
    <source>
        <dbReference type="ARBA" id="ARBA00023125"/>
    </source>
</evidence>
<comment type="similarity">
    <text evidence="2">Belongs to the RecA family. RAD51 subfamily.</text>
</comment>
<organism evidence="11 12">
    <name type="scientific">Branchiostoma belcheri</name>
    <name type="common">Amphioxus</name>
    <dbReference type="NCBI Taxonomy" id="7741"/>
    <lineage>
        <taxon>Eukaryota</taxon>
        <taxon>Metazoa</taxon>
        <taxon>Chordata</taxon>
        <taxon>Cephalochordata</taxon>
        <taxon>Leptocardii</taxon>
        <taxon>Amphioxiformes</taxon>
        <taxon>Branchiostomatidae</taxon>
        <taxon>Branchiostoma</taxon>
    </lineage>
</organism>
<dbReference type="Pfam" id="PF08423">
    <property type="entry name" value="Rad51"/>
    <property type="match status" value="1"/>
</dbReference>
<dbReference type="GO" id="GO:0140664">
    <property type="term" value="F:ATP-dependent DNA damage sensor activity"/>
    <property type="evidence" value="ECO:0007669"/>
    <property type="project" value="InterPro"/>
</dbReference>
<dbReference type="RefSeq" id="XP_019624689.1">
    <property type="nucleotide sequence ID" value="XM_019769130.1"/>
</dbReference>
<dbReference type="OrthoDB" id="1861185at2759"/>
<keyword evidence="7" id="KW-0233">DNA recombination</keyword>
<dbReference type="GO" id="GO:0000722">
    <property type="term" value="P:telomere maintenance via recombination"/>
    <property type="evidence" value="ECO:0007669"/>
    <property type="project" value="TreeGrafter"/>
</dbReference>
<keyword evidence="6" id="KW-0238">DNA-binding</keyword>
<dbReference type="InterPro" id="IPR016467">
    <property type="entry name" value="DNA_recomb/repair_RecA-like"/>
</dbReference>
<dbReference type="CDD" id="cd19491">
    <property type="entry name" value="XRCC3"/>
    <property type="match status" value="1"/>
</dbReference>
<dbReference type="GO" id="GO:0045003">
    <property type="term" value="P:double-strand break repair via synthesis-dependent strand annealing"/>
    <property type="evidence" value="ECO:0007669"/>
    <property type="project" value="TreeGrafter"/>
</dbReference>
<evidence type="ECO:0000256" key="9">
    <source>
        <dbReference type="ARBA" id="ARBA00023242"/>
    </source>
</evidence>
<dbReference type="GO" id="GO:0005657">
    <property type="term" value="C:replication fork"/>
    <property type="evidence" value="ECO:0007669"/>
    <property type="project" value="TreeGrafter"/>
</dbReference>
<sequence>MGDVQDLVLHPRILTAARKAKLHRYEEVLRFSPADLERLTHLSARDVGHLVREVSEAVRHRIHAATALQLLLGDCPAELKVKFLSLGCPVLDEFLRGGVPCQGLVEISGESSAGKTQFGLQLCLTVQLPEKWGGLNAGAVYICTEDAFPSKRLAQMAQQFPTRALAPAEVTKKIRFSDQIFVEHTADKDQLSKCIQSRLPLLLERGVVKLIVIDSITALFRGEYESRETARRAKDLQSLGTQLRKVSQKYNVPVVCINQVSAVVGKRRGNGNISSSQKVIPALGLVWSSLVTTRLMVSRTEHVVQCADGSPAVVRSLEVMFSPYLPNTPSYYIVDAQGVKGLR</sequence>
<dbReference type="GO" id="GO:0033065">
    <property type="term" value="C:Rad51C-XRCC3 complex"/>
    <property type="evidence" value="ECO:0007669"/>
    <property type="project" value="TreeGrafter"/>
</dbReference>
<keyword evidence="3" id="KW-0547">Nucleotide-binding</keyword>